<name>A0A0F9I7Q9_9ZZZZ</name>
<sequence length="137" mass="14253">MMQIQGAPFRGEVNSADASSGVTLALYKDGSLVAYTLLANEYLEIHSIQTVTAPGGDVEIFIGADVTPAAGEYIVRGTFAANGGVVQELVLPHTGRPGHLVRAVAPAGALDVIVRGTIRTVDDGDTRPAWREALPGN</sequence>
<comment type="caution">
    <text evidence="1">The sequence shown here is derived from an EMBL/GenBank/DDBJ whole genome shotgun (WGS) entry which is preliminary data.</text>
</comment>
<dbReference type="EMBL" id="LAZR01020174">
    <property type="protein sequence ID" value="KKL89840.1"/>
    <property type="molecule type" value="Genomic_DNA"/>
</dbReference>
<evidence type="ECO:0000313" key="1">
    <source>
        <dbReference type="EMBL" id="KKL89840.1"/>
    </source>
</evidence>
<proteinExistence type="predicted"/>
<reference evidence="1" key="1">
    <citation type="journal article" date="2015" name="Nature">
        <title>Complex archaea that bridge the gap between prokaryotes and eukaryotes.</title>
        <authorList>
            <person name="Spang A."/>
            <person name="Saw J.H."/>
            <person name="Jorgensen S.L."/>
            <person name="Zaremba-Niedzwiedzka K."/>
            <person name="Martijn J."/>
            <person name="Lind A.E."/>
            <person name="van Eijk R."/>
            <person name="Schleper C."/>
            <person name="Guy L."/>
            <person name="Ettema T.J."/>
        </authorList>
    </citation>
    <scope>NUCLEOTIDE SEQUENCE</scope>
</reference>
<protein>
    <submittedName>
        <fullName evidence="1">Uncharacterized protein</fullName>
    </submittedName>
</protein>
<accession>A0A0F9I7Q9</accession>
<gene>
    <name evidence="1" type="ORF">LCGC14_1910680</name>
</gene>
<organism evidence="1">
    <name type="scientific">marine sediment metagenome</name>
    <dbReference type="NCBI Taxonomy" id="412755"/>
    <lineage>
        <taxon>unclassified sequences</taxon>
        <taxon>metagenomes</taxon>
        <taxon>ecological metagenomes</taxon>
    </lineage>
</organism>
<dbReference type="AlphaFoldDB" id="A0A0F9I7Q9"/>